<dbReference type="Gene3D" id="3.30.70.1350">
    <property type="entry name" value="Cation efflux protein, cytoplasmic domain"/>
    <property type="match status" value="1"/>
</dbReference>
<sequence>MGQYENLKRGERGAWISIFAYLLLAALKLIVAHFGNSEALRADGLNNTTDVVASVAVLIGLRISRKPPDENHHYGHFRAETIASLIAAFIMITVGLQVIYGTAESIINNNFNQPNMLTAWTALFAAIIMFFVYRFNLKLSKSVNSTSLYAAAQDNRSDALVSIGAFVGIVGAQFGLFWLDPIAGLLVGLIICKTAWSIFRDATHTLTDGFDENKLEQIKRSIADDPEVEKVKDVKGRLHGNQALVEVTIFVDPELTVQESHDITERIESLLDEEHDVPHAHIHIEPSIENSEDKFS</sequence>
<dbReference type="NCBIfam" id="TIGR01297">
    <property type="entry name" value="CDF"/>
    <property type="match status" value="1"/>
</dbReference>
<keyword evidence="5 7" id="KW-1133">Transmembrane helix</keyword>
<gene>
    <name evidence="10" type="ORF">GH741_15775</name>
</gene>
<evidence type="ECO:0000256" key="6">
    <source>
        <dbReference type="ARBA" id="ARBA00023136"/>
    </source>
</evidence>
<feature type="transmembrane region" description="Helical" evidence="7">
    <location>
        <begin position="158"/>
        <end position="176"/>
    </location>
</feature>
<organism evidence="10 11">
    <name type="scientific">Aquibacillus halophilus</name>
    <dbReference type="NCBI Taxonomy" id="930132"/>
    <lineage>
        <taxon>Bacteria</taxon>
        <taxon>Bacillati</taxon>
        <taxon>Bacillota</taxon>
        <taxon>Bacilli</taxon>
        <taxon>Bacillales</taxon>
        <taxon>Bacillaceae</taxon>
        <taxon>Aquibacillus</taxon>
    </lineage>
</organism>
<dbReference type="EMBL" id="WJNG01000014">
    <property type="protein sequence ID" value="MRH44100.1"/>
    <property type="molecule type" value="Genomic_DNA"/>
</dbReference>
<proteinExistence type="inferred from homology"/>
<dbReference type="InterPro" id="IPR002524">
    <property type="entry name" value="Cation_efflux"/>
</dbReference>
<comment type="caution">
    <text evidence="10">The sequence shown here is derived from an EMBL/GenBank/DDBJ whole genome shotgun (WGS) entry which is preliminary data.</text>
</comment>
<evidence type="ECO:0000313" key="11">
    <source>
        <dbReference type="Proteomes" id="UP000799092"/>
    </source>
</evidence>
<evidence type="ECO:0000259" key="9">
    <source>
        <dbReference type="Pfam" id="PF16916"/>
    </source>
</evidence>
<comment type="similarity">
    <text evidence="2">Belongs to the cation diffusion facilitator (CDF) transporter (TC 2.A.4) family.</text>
</comment>
<dbReference type="Pfam" id="PF01545">
    <property type="entry name" value="Cation_efflux"/>
    <property type="match status" value="1"/>
</dbReference>
<dbReference type="PANTHER" id="PTHR43840:SF50">
    <property type="entry name" value="MANGANESE EFFLUX SYSTEM PROTEIN MNES"/>
    <property type="match status" value="1"/>
</dbReference>
<feature type="transmembrane region" description="Helical" evidence="7">
    <location>
        <begin position="182"/>
        <end position="199"/>
    </location>
</feature>
<dbReference type="Proteomes" id="UP000799092">
    <property type="component" value="Unassembled WGS sequence"/>
</dbReference>
<evidence type="ECO:0000256" key="1">
    <source>
        <dbReference type="ARBA" id="ARBA00004141"/>
    </source>
</evidence>
<keyword evidence="11" id="KW-1185">Reference proteome</keyword>
<evidence type="ECO:0000256" key="2">
    <source>
        <dbReference type="ARBA" id="ARBA00008114"/>
    </source>
</evidence>
<dbReference type="Pfam" id="PF16916">
    <property type="entry name" value="ZT_dimer"/>
    <property type="match status" value="1"/>
</dbReference>
<keyword evidence="3" id="KW-0813">Transport</keyword>
<dbReference type="Gene3D" id="1.20.1510.10">
    <property type="entry name" value="Cation efflux protein transmembrane domain"/>
    <property type="match status" value="1"/>
</dbReference>
<dbReference type="SUPFAM" id="SSF161111">
    <property type="entry name" value="Cation efflux protein transmembrane domain-like"/>
    <property type="match status" value="1"/>
</dbReference>
<comment type="subcellular location">
    <subcellularLocation>
        <location evidence="1">Membrane</location>
        <topology evidence="1">Multi-pass membrane protein</topology>
    </subcellularLocation>
</comment>
<dbReference type="InterPro" id="IPR058533">
    <property type="entry name" value="Cation_efflux_TM"/>
</dbReference>
<dbReference type="InterPro" id="IPR036837">
    <property type="entry name" value="Cation_efflux_CTD_sf"/>
</dbReference>
<evidence type="ECO:0000256" key="4">
    <source>
        <dbReference type="ARBA" id="ARBA00022692"/>
    </source>
</evidence>
<evidence type="ECO:0000259" key="8">
    <source>
        <dbReference type="Pfam" id="PF01545"/>
    </source>
</evidence>
<dbReference type="InterPro" id="IPR027469">
    <property type="entry name" value="Cation_efflux_TMD_sf"/>
</dbReference>
<feature type="transmembrane region" description="Helical" evidence="7">
    <location>
        <begin position="120"/>
        <end position="137"/>
    </location>
</feature>
<keyword evidence="6 7" id="KW-0472">Membrane</keyword>
<reference evidence="10" key="1">
    <citation type="submission" date="2019-11" db="EMBL/GenBank/DDBJ databases">
        <authorList>
            <person name="Li J."/>
        </authorList>
    </citation>
    <scope>NUCLEOTIDE SEQUENCE</scope>
    <source>
        <strain evidence="10">B6B</strain>
    </source>
</reference>
<evidence type="ECO:0000256" key="5">
    <source>
        <dbReference type="ARBA" id="ARBA00022989"/>
    </source>
</evidence>
<evidence type="ECO:0000256" key="3">
    <source>
        <dbReference type="ARBA" id="ARBA00022448"/>
    </source>
</evidence>
<dbReference type="OrthoDB" id="9806522at2"/>
<accession>A0A6A8DFT2</accession>
<dbReference type="RefSeq" id="WP_153737719.1">
    <property type="nucleotide sequence ID" value="NZ_WJNG01000014.1"/>
</dbReference>
<feature type="domain" description="Cation efflux protein cytoplasmic" evidence="9">
    <location>
        <begin position="211"/>
        <end position="286"/>
    </location>
</feature>
<protein>
    <submittedName>
        <fullName evidence="10">Cation diffusion facilitator family transporter</fullName>
    </submittedName>
</protein>
<feature type="transmembrane region" description="Helical" evidence="7">
    <location>
        <begin position="82"/>
        <end position="100"/>
    </location>
</feature>
<dbReference type="GO" id="GO:0008324">
    <property type="term" value="F:monoatomic cation transmembrane transporter activity"/>
    <property type="evidence" value="ECO:0007669"/>
    <property type="project" value="InterPro"/>
</dbReference>
<evidence type="ECO:0000256" key="7">
    <source>
        <dbReference type="SAM" id="Phobius"/>
    </source>
</evidence>
<dbReference type="AlphaFoldDB" id="A0A6A8DFT2"/>
<dbReference type="SUPFAM" id="SSF160240">
    <property type="entry name" value="Cation efflux protein cytoplasmic domain-like"/>
    <property type="match status" value="1"/>
</dbReference>
<evidence type="ECO:0000313" key="10">
    <source>
        <dbReference type="EMBL" id="MRH44100.1"/>
    </source>
</evidence>
<dbReference type="InterPro" id="IPR027470">
    <property type="entry name" value="Cation_efflux_CTD"/>
</dbReference>
<dbReference type="FunFam" id="1.20.1510.10:FF:000006">
    <property type="entry name" value="Divalent cation efflux transporter"/>
    <property type="match status" value="1"/>
</dbReference>
<feature type="transmembrane region" description="Helical" evidence="7">
    <location>
        <begin position="44"/>
        <end position="61"/>
    </location>
</feature>
<dbReference type="InterPro" id="IPR050291">
    <property type="entry name" value="CDF_Transporter"/>
</dbReference>
<keyword evidence="4 7" id="KW-0812">Transmembrane</keyword>
<feature type="transmembrane region" description="Helical" evidence="7">
    <location>
        <begin position="12"/>
        <end position="32"/>
    </location>
</feature>
<feature type="domain" description="Cation efflux protein transmembrane" evidence="8">
    <location>
        <begin position="15"/>
        <end position="206"/>
    </location>
</feature>
<dbReference type="PANTHER" id="PTHR43840">
    <property type="entry name" value="MITOCHONDRIAL METAL TRANSPORTER 1-RELATED"/>
    <property type="match status" value="1"/>
</dbReference>
<dbReference type="GO" id="GO:0016020">
    <property type="term" value="C:membrane"/>
    <property type="evidence" value="ECO:0007669"/>
    <property type="project" value="UniProtKB-SubCell"/>
</dbReference>
<name>A0A6A8DFT2_9BACI</name>